<feature type="transmembrane region" description="Helical" evidence="1">
    <location>
        <begin position="226"/>
        <end position="247"/>
    </location>
</feature>
<dbReference type="EMBL" id="LR743510">
    <property type="protein sequence ID" value="CAA2136437.1"/>
    <property type="molecule type" value="Genomic_DNA"/>
</dbReference>
<evidence type="ECO:0000256" key="1">
    <source>
        <dbReference type="SAM" id="Phobius"/>
    </source>
</evidence>
<feature type="chain" id="PRO_5025399345" evidence="2">
    <location>
        <begin position="23"/>
        <end position="265"/>
    </location>
</feature>
<sequence>MKAKSGLRFLILLLLSVPPLTAGNVVAVAHTPYMTQTERLTLPDGEQGEIRLLHGDGILFSDSVRLLVLDGRGRPLARSGKYSLISLICDGTPRSCRGYVHDTAQVLTIDPSSFRSVDATLPSASVEGDDFMWSTESGNESWGFAARMALPSEIVVRESAFIMEHPYLHGLVMGFGCLTAVLAFVATGRPTHRSRWLLTLWAFSILLRAMTAALVVYLIFALLLVIPLSLVSTLLSFTLGIAIVLGIRKHWGRSALIVPARNVPP</sequence>
<protein>
    <submittedName>
        <fullName evidence="3">Uncharacterized protein</fullName>
    </submittedName>
</protein>
<organism evidence="3">
    <name type="scientific">Methylobacterium bullatum</name>
    <dbReference type="NCBI Taxonomy" id="570505"/>
    <lineage>
        <taxon>Bacteria</taxon>
        <taxon>Pseudomonadati</taxon>
        <taxon>Pseudomonadota</taxon>
        <taxon>Alphaproteobacteria</taxon>
        <taxon>Hyphomicrobiales</taxon>
        <taxon>Methylobacteriaceae</taxon>
        <taxon>Methylobacterium</taxon>
    </lineage>
</organism>
<keyword evidence="1" id="KW-1133">Transmembrane helix</keyword>
<keyword evidence="3" id="KW-0614">Plasmid</keyword>
<feature type="transmembrane region" description="Helical" evidence="1">
    <location>
        <begin position="198"/>
        <end position="220"/>
    </location>
</feature>
<accession>A0A679JTR1</accession>
<geneLocation type="plasmid" evidence="3">
    <name>1</name>
</geneLocation>
<gene>
    <name evidence="3" type="ORF">MBLL_00150</name>
</gene>
<dbReference type="RefSeq" id="WP_339158728.1">
    <property type="nucleotide sequence ID" value="NZ_LR743510.1"/>
</dbReference>
<proteinExistence type="predicted"/>
<name>A0A679JTR1_9HYPH</name>
<feature type="transmembrane region" description="Helical" evidence="1">
    <location>
        <begin position="167"/>
        <end position="186"/>
    </location>
</feature>
<dbReference type="AlphaFoldDB" id="A0A679JTR1"/>
<reference evidence="3" key="1">
    <citation type="submission" date="2019-12" db="EMBL/GenBank/DDBJ databases">
        <authorList>
            <person name="Cremers G."/>
        </authorList>
    </citation>
    <scope>NUCLEOTIDE SEQUENCE</scope>
    <source>
        <strain evidence="3">Mbul2</strain>
        <plasmid evidence="3">1</plasmid>
    </source>
</reference>
<keyword evidence="1" id="KW-0812">Transmembrane</keyword>
<keyword evidence="1" id="KW-0472">Membrane</keyword>
<evidence type="ECO:0000313" key="3">
    <source>
        <dbReference type="EMBL" id="CAA2136437.1"/>
    </source>
</evidence>
<keyword evidence="2" id="KW-0732">Signal</keyword>
<feature type="signal peptide" evidence="2">
    <location>
        <begin position="1"/>
        <end position="22"/>
    </location>
</feature>
<evidence type="ECO:0000256" key="2">
    <source>
        <dbReference type="SAM" id="SignalP"/>
    </source>
</evidence>